<dbReference type="Proteomes" id="UP000540762">
    <property type="component" value="Unassembled WGS sequence"/>
</dbReference>
<evidence type="ECO:0000256" key="4">
    <source>
        <dbReference type="SAM" id="SignalP"/>
    </source>
</evidence>
<comment type="caution">
    <text evidence="6">The sequence shown here is derived from an EMBL/GenBank/DDBJ whole genome shotgun (WGS) entry which is preliminary data.</text>
</comment>
<dbReference type="InterPro" id="IPR013106">
    <property type="entry name" value="Ig_V-set"/>
</dbReference>
<dbReference type="InterPro" id="IPR013783">
    <property type="entry name" value="Ig-like_fold"/>
</dbReference>
<dbReference type="PROSITE" id="PS50835">
    <property type="entry name" value="IG_LIKE"/>
    <property type="match status" value="1"/>
</dbReference>
<evidence type="ECO:0000259" key="5">
    <source>
        <dbReference type="PROSITE" id="PS50835"/>
    </source>
</evidence>
<evidence type="ECO:0000313" key="7">
    <source>
        <dbReference type="Proteomes" id="UP000540762"/>
    </source>
</evidence>
<evidence type="ECO:0000313" key="6">
    <source>
        <dbReference type="EMBL" id="NWZ41289.1"/>
    </source>
</evidence>
<accession>A0A7K7MEB6</accession>
<feature type="chain" id="PRO_5029872600" evidence="4">
    <location>
        <begin position="20"/>
        <end position="94"/>
    </location>
</feature>
<dbReference type="GO" id="GO:0005576">
    <property type="term" value="C:extracellular region"/>
    <property type="evidence" value="ECO:0007669"/>
    <property type="project" value="UniProtKB-ARBA"/>
</dbReference>
<dbReference type="AlphaFoldDB" id="A0A7K7MEB6"/>
<dbReference type="GO" id="GO:0019814">
    <property type="term" value="C:immunoglobulin complex"/>
    <property type="evidence" value="ECO:0007669"/>
    <property type="project" value="UniProtKB-KW"/>
</dbReference>
<feature type="signal peptide" evidence="4">
    <location>
        <begin position="1"/>
        <end position="19"/>
    </location>
</feature>
<evidence type="ECO:0000256" key="3">
    <source>
        <dbReference type="ARBA" id="ARBA00043265"/>
    </source>
</evidence>
<keyword evidence="4" id="KW-0732">Signal</keyword>
<keyword evidence="1" id="KW-0391">Immunity</keyword>
<keyword evidence="2" id="KW-1064">Adaptive immunity</keyword>
<dbReference type="SUPFAM" id="SSF48726">
    <property type="entry name" value="Immunoglobulin"/>
    <property type="match status" value="1"/>
</dbReference>
<dbReference type="InterPro" id="IPR036179">
    <property type="entry name" value="Ig-like_dom_sf"/>
</dbReference>
<name>A0A7K7MEB6_9PASS</name>
<dbReference type="Gene3D" id="2.60.40.10">
    <property type="entry name" value="Immunoglobulins"/>
    <property type="match status" value="1"/>
</dbReference>
<gene>
    <name evidence="6" type="primary">Ighv161</name>
    <name evidence="6" type="ORF">BRAATR_R14048</name>
</gene>
<dbReference type="PANTHER" id="PTHR23266">
    <property type="entry name" value="IMMUNOGLOBULIN HEAVY CHAIN"/>
    <property type="match status" value="1"/>
</dbReference>
<keyword evidence="7" id="KW-1185">Reference proteome</keyword>
<organism evidence="6 7">
    <name type="scientific">Brachypodius melanocephalos</name>
    <name type="common">black-headed bulbul</name>
    <dbReference type="NCBI Taxonomy" id="3235156"/>
    <lineage>
        <taxon>Eukaryota</taxon>
        <taxon>Metazoa</taxon>
        <taxon>Chordata</taxon>
        <taxon>Craniata</taxon>
        <taxon>Vertebrata</taxon>
        <taxon>Euteleostomi</taxon>
        <taxon>Archelosauria</taxon>
        <taxon>Archosauria</taxon>
        <taxon>Dinosauria</taxon>
        <taxon>Saurischia</taxon>
        <taxon>Theropoda</taxon>
        <taxon>Coelurosauria</taxon>
        <taxon>Aves</taxon>
        <taxon>Neognathae</taxon>
        <taxon>Neoaves</taxon>
        <taxon>Telluraves</taxon>
        <taxon>Australaves</taxon>
        <taxon>Passeriformes</taxon>
        <taxon>Sylvioidea</taxon>
        <taxon>Pycnonotidae</taxon>
        <taxon>Brachypodius</taxon>
    </lineage>
</organism>
<reference evidence="6 7" key="1">
    <citation type="submission" date="2019-09" db="EMBL/GenBank/DDBJ databases">
        <title>Bird 10,000 Genomes (B10K) Project - Family phase.</title>
        <authorList>
            <person name="Zhang G."/>
        </authorList>
    </citation>
    <scope>NUCLEOTIDE SEQUENCE [LARGE SCALE GENOMIC DNA]</scope>
    <source>
        <strain evidence="6">OUT-0037</strain>
        <tissue evidence="6">Liver</tissue>
    </source>
</reference>
<protein>
    <submittedName>
        <fullName evidence="6">HVM05 protein</fullName>
    </submittedName>
</protein>
<evidence type="ECO:0000256" key="1">
    <source>
        <dbReference type="ARBA" id="ARBA00022859"/>
    </source>
</evidence>
<proteinExistence type="predicted"/>
<dbReference type="Pfam" id="PF07686">
    <property type="entry name" value="V-set"/>
    <property type="match status" value="1"/>
</dbReference>
<feature type="non-terminal residue" evidence="6">
    <location>
        <position position="1"/>
    </location>
</feature>
<dbReference type="InterPro" id="IPR050199">
    <property type="entry name" value="IgHV"/>
</dbReference>
<feature type="domain" description="Ig-like" evidence="5">
    <location>
        <begin position="19"/>
        <end position="58"/>
    </location>
</feature>
<feature type="non-terminal residue" evidence="6">
    <location>
        <position position="94"/>
    </location>
</feature>
<evidence type="ECO:0000256" key="2">
    <source>
        <dbReference type="ARBA" id="ARBA00023130"/>
    </source>
</evidence>
<dbReference type="GO" id="GO:0002250">
    <property type="term" value="P:adaptive immune response"/>
    <property type="evidence" value="ECO:0007669"/>
    <property type="project" value="UniProtKB-KW"/>
</dbReference>
<sequence length="94" mass="10854">SWSDHGLFLLSAAVSLVGAASLEQPRELTVREGNSVTILCTMKGDSMRYYSMSWYRQGPSGTQEWIYNEDGTYGEGFKDRFKIRDEKFNNRFRL</sequence>
<dbReference type="InterPro" id="IPR007110">
    <property type="entry name" value="Ig-like_dom"/>
</dbReference>
<keyword evidence="3" id="KW-1280">Immunoglobulin</keyword>
<dbReference type="EMBL" id="VZSR01002703">
    <property type="protein sequence ID" value="NWZ41289.1"/>
    <property type="molecule type" value="Genomic_DNA"/>
</dbReference>